<feature type="transmembrane region" description="Helical" evidence="2">
    <location>
        <begin position="391"/>
        <end position="416"/>
    </location>
</feature>
<comment type="caution">
    <text evidence="4">The sequence shown here is derived from an EMBL/GenBank/DDBJ whole genome shotgun (WGS) entry which is preliminary data.</text>
</comment>
<evidence type="ECO:0000259" key="3">
    <source>
        <dbReference type="Pfam" id="PF00517"/>
    </source>
</evidence>
<organism evidence="4 5">
    <name type="scientific">Cervus hanglu yarkandensis</name>
    <name type="common">Yarkand deer</name>
    <dbReference type="NCBI Taxonomy" id="84702"/>
    <lineage>
        <taxon>Eukaryota</taxon>
        <taxon>Metazoa</taxon>
        <taxon>Chordata</taxon>
        <taxon>Craniata</taxon>
        <taxon>Vertebrata</taxon>
        <taxon>Euteleostomi</taxon>
        <taxon>Mammalia</taxon>
        <taxon>Eutheria</taxon>
        <taxon>Laurasiatheria</taxon>
        <taxon>Artiodactyla</taxon>
        <taxon>Ruminantia</taxon>
        <taxon>Pecora</taxon>
        <taxon>Cervidae</taxon>
        <taxon>Cervinae</taxon>
        <taxon>Cervus</taxon>
    </lineage>
</organism>
<dbReference type="GO" id="GO:0005198">
    <property type="term" value="F:structural molecule activity"/>
    <property type="evidence" value="ECO:0007669"/>
    <property type="project" value="InterPro"/>
</dbReference>
<name>A0A833SCL9_9CERV</name>
<dbReference type="Pfam" id="PF00517">
    <property type="entry name" value="GP41"/>
    <property type="match status" value="1"/>
</dbReference>
<sequence>MPKRRAGSRKGWYAPRRRSLVEQMRRLTIQETAPLPTAQQIQALLQMACENSPNLPTASPTNILISLLLLLNQISSMNADVVWAYVPDPPLLQPVGWEMNFVPVYVNDTVLLGGFSDKHISPQSANISYRGSSSQLPMCFFRHQKVSGCLTVRDAGYLAHEEDHGRSWVVDIPSITQSTGYARRVNGTGPKDIPFCGLGVKGRYIAVPWKLCRDETATVYSITNDTHSLWDWSPDSNSNPGKEVSRQFAARIWNLGGTMVYQTEIWKLLAAFRTDGLRLETGGKTKGARSWRDHWCNVTQRYPRACVPHPFMILVGSVTLSKNGSLYYVHCFNCTLTNCIRGMKNNFGALIVKQPPFVMMPVNLTEPWYEEAGLELWNKMRTALARPRREIGLIVLGIASLITLIASAITASVSLAQSVHAASTVDNLAKNTSKALEIQEDIDIKLEDRLNALYDAVRFLGEEVQGLKLRSKIRCHANYRWICVTPKLYNDTETPWDKIKLHLNGVWHNENISLDLIHLHQEILDIENAPRASMDLAKNAEDFVNSLFSNFPSVTTVWHLFSGVVAVLLVFALFVFIAPCIIKKFVKELWDIKAVLHSNYLRQKNQACHFTK</sequence>
<keyword evidence="2" id="KW-1133">Transmembrane helix</keyword>
<evidence type="ECO:0000256" key="1">
    <source>
        <dbReference type="ARBA" id="ARBA00004328"/>
    </source>
</evidence>
<accession>A0A833SCL9</accession>
<dbReference type="EMBL" id="WMHW01002492">
    <property type="protein sequence ID" value="KAF4008560.1"/>
    <property type="molecule type" value="Genomic_DNA"/>
</dbReference>
<dbReference type="PANTHER" id="PTHR34313:SF2">
    <property type="entry name" value="ENDOGENOUS RETROVIRUS GROUP K MEMBER 21 ENV POLYPROTEIN-LIKE"/>
    <property type="match status" value="1"/>
</dbReference>
<feature type="domain" description="Retroviral envelope protein GP41-like" evidence="3">
    <location>
        <begin position="410"/>
        <end position="604"/>
    </location>
</feature>
<dbReference type="AlphaFoldDB" id="A0A833SCL9"/>
<keyword evidence="2" id="KW-0812">Transmembrane</keyword>
<keyword evidence="2" id="KW-0472">Membrane</keyword>
<evidence type="ECO:0000313" key="4">
    <source>
        <dbReference type="EMBL" id="KAF4008560.1"/>
    </source>
</evidence>
<dbReference type="PANTHER" id="PTHR34313">
    <property type="entry name" value="ENDOGENOUS RETROVIRUS GROUP K MEMBER 113 ENV POLYPROTEIN-RELATED"/>
    <property type="match status" value="1"/>
</dbReference>
<reference evidence="4 5" key="1">
    <citation type="submission" date="2019-10" db="EMBL/GenBank/DDBJ databases">
        <title>Chromosome-level genome assembly of Tarim red deer.</title>
        <authorList>
            <person name="Ba H."/>
        </authorList>
    </citation>
    <scope>NUCLEOTIDE SEQUENCE [LARGE SCALE GENOMIC DNA]</scope>
    <source>
        <strain evidence="4">CEY-2017</strain>
        <tissue evidence="4">Blood</tissue>
    </source>
</reference>
<feature type="transmembrane region" description="Helical" evidence="2">
    <location>
        <begin position="557"/>
        <end position="582"/>
    </location>
</feature>
<dbReference type="InterPro" id="IPR051255">
    <property type="entry name" value="Retroviral_env_glycoprotein"/>
</dbReference>
<dbReference type="InterPro" id="IPR000328">
    <property type="entry name" value="GP41-like"/>
</dbReference>
<gene>
    <name evidence="4" type="ORF">G4228_020318</name>
</gene>
<proteinExistence type="predicted"/>
<evidence type="ECO:0000313" key="5">
    <source>
        <dbReference type="Proteomes" id="UP000631465"/>
    </source>
</evidence>
<protein>
    <recommendedName>
        <fullName evidence="3">Retroviral envelope protein GP41-like domain-containing protein</fullName>
    </recommendedName>
</protein>
<keyword evidence="5" id="KW-1185">Reference proteome</keyword>
<comment type="subcellular location">
    <subcellularLocation>
        <location evidence="1">Virion</location>
    </subcellularLocation>
</comment>
<evidence type="ECO:0000256" key="2">
    <source>
        <dbReference type="SAM" id="Phobius"/>
    </source>
</evidence>
<dbReference type="Proteomes" id="UP000631465">
    <property type="component" value="Unassembled WGS sequence"/>
</dbReference>